<evidence type="ECO:0000256" key="6">
    <source>
        <dbReference type="SAM" id="MobiDB-lite"/>
    </source>
</evidence>
<feature type="region of interest" description="Disordered" evidence="6">
    <location>
        <begin position="78"/>
        <end position="100"/>
    </location>
</feature>
<keyword evidence="4" id="KW-1133">Transmembrane helix</keyword>
<keyword evidence="3" id="KW-0479">Metal-binding</keyword>
<feature type="compositionally biased region" description="Basic residues" evidence="6">
    <location>
        <begin position="78"/>
        <end position="91"/>
    </location>
</feature>
<dbReference type="GO" id="GO:0020037">
    <property type="term" value="F:heme binding"/>
    <property type="evidence" value="ECO:0007669"/>
    <property type="project" value="InterPro"/>
</dbReference>
<evidence type="ECO:0000256" key="5">
    <source>
        <dbReference type="ARBA" id="ARBA00023136"/>
    </source>
</evidence>
<evidence type="ECO:0000256" key="2">
    <source>
        <dbReference type="ARBA" id="ARBA00022692"/>
    </source>
</evidence>
<keyword evidence="2" id="KW-0812">Transmembrane</keyword>
<evidence type="ECO:0000256" key="4">
    <source>
        <dbReference type="ARBA" id="ARBA00022989"/>
    </source>
</evidence>
<dbReference type="Proteomes" id="UP000275267">
    <property type="component" value="Unassembled WGS sequence"/>
</dbReference>
<name>A0A3L6Q0W1_PANMI</name>
<evidence type="ECO:0000313" key="8">
    <source>
        <dbReference type="Proteomes" id="UP000275267"/>
    </source>
</evidence>
<dbReference type="InterPro" id="IPR001128">
    <property type="entry name" value="Cyt_P450"/>
</dbReference>
<dbReference type="PANTHER" id="PTHR24298:SF389">
    <property type="entry name" value="OS04G0128400 PROTEIN"/>
    <property type="match status" value="1"/>
</dbReference>
<dbReference type="InterPro" id="IPR051103">
    <property type="entry name" value="Plant_metabolite_P450s"/>
</dbReference>
<evidence type="ECO:0000313" key="7">
    <source>
        <dbReference type="EMBL" id="RLM69628.1"/>
    </source>
</evidence>
<dbReference type="AlphaFoldDB" id="A0A3L6Q0W1"/>
<dbReference type="GO" id="GO:0016709">
    <property type="term" value="F:oxidoreductase activity, acting on paired donors, with incorporation or reduction of molecular oxygen, NAD(P)H as one donor, and incorporation of one atom of oxygen"/>
    <property type="evidence" value="ECO:0007669"/>
    <property type="project" value="TreeGrafter"/>
</dbReference>
<dbReference type="EMBL" id="PQIB02000014">
    <property type="protein sequence ID" value="RLM69628.1"/>
    <property type="molecule type" value="Genomic_DNA"/>
</dbReference>
<evidence type="ECO:0000256" key="3">
    <source>
        <dbReference type="ARBA" id="ARBA00022723"/>
    </source>
</evidence>
<dbReference type="Gene3D" id="1.10.630.10">
    <property type="entry name" value="Cytochrome P450"/>
    <property type="match status" value="1"/>
</dbReference>
<organism evidence="7 8">
    <name type="scientific">Panicum miliaceum</name>
    <name type="common">Proso millet</name>
    <name type="synonym">Broomcorn millet</name>
    <dbReference type="NCBI Taxonomy" id="4540"/>
    <lineage>
        <taxon>Eukaryota</taxon>
        <taxon>Viridiplantae</taxon>
        <taxon>Streptophyta</taxon>
        <taxon>Embryophyta</taxon>
        <taxon>Tracheophyta</taxon>
        <taxon>Spermatophyta</taxon>
        <taxon>Magnoliopsida</taxon>
        <taxon>Liliopsida</taxon>
        <taxon>Poales</taxon>
        <taxon>Poaceae</taxon>
        <taxon>PACMAD clade</taxon>
        <taxon>Panicoideae</taxon>
        <taxon>Panicodae</taxon>
        <taxon>Paniceae</taxon>
        <taxon>Panicinae</taxon>
        <taxon>Panicum</taxon>
        <taxon>Panicum sect. Panicum</taxon>
    </lineage>
</organism>
<dbReference type="Pfam" id="PF00067">
    <property type="entry name" value="p450"/>
    <property type="match status" value="1"/>
</dbReference>
<proteinExistence type="predicted"/>
<dbReference type="GO" id="GO:0016020">
    <property type="term" value="C:membrane"/>
    <property type="evidence" value="ECO:0007669"/>
    <property type="project" value="UniProtKB-SubCell"/>
</dbReference>
<dbReference type="PANTHER" id="PTHR24298">
    <property type="entry name" value="FLAVONOID 3'-MONOOXYGENASE-RELATED"/>
    <property type="match status" value="1"/>
</dbReference>
<accession>A0A3L6Q0W1</accession>
<comment type="caution">
    <text evidence="7">The sequence shown here is derived from an EMBL/GenBank/DDBJ whole genome shotgun (WGS) entry which is preliminary data.</text>
</comment>
<evidence type="ECO:0000256" key="1">
    <source>
        <dbReference type="ARBA" id="ARBA00004167"/>
    </source>
</evidence>
<dbReference type="SUPFAM" id="SSF48264">
    <property type="entry name" value="Cytochrome P450"/>
    <property type="match status" value="1"/>
</dbReference>
<dbReference type="OrthoDB" id="1055148at2759"/>
<reference evidence="8" key="1">
    <citation type="journal article" date="2019" name="Nat. Commun.">
        <title>The genome of broomcorn millet.</title>
        <authorList>
            <person name="Zou C."/>
            <person name="Miki D."/>
            <person name="Li D."/>
            <person name="Tang Q."/>
            <person name="Xiao L."/>
            <person name="Rajput S."/>
            <person name="Deng P."/>
            <person name="Jia W."/>
            <person name="Huang R."/>
            <person name="Zhang M."/>
            <person name="Sun Y."/>
            <person name="Hu J."/>
            <person name="Fu X."/>
            <person name="Schnable P.S."/>
            <person name="Li F."/>
            <person name="Zhang H."/>
            <person name="Feng B."/>
            <person name="Zhu X."/>
            <person name="Liu R."/>
            <person name="Schnable J.C."/>
            <person name="Zhu J.-K."/>
            <person name="Zhang H."/>
        </authorList>
    </citation>
    <scope>NUCLEOTIDE SEQUENCE [LARGE SCALE GENOMIC DNA]</scope>
</reference>
<keyword evidence="8" id="KW-1185">Reference proteome</keyword>
<protein>
    <submittedName>
        <fullName evidence="7">Uncharacterized protein</fullName>
    </submittedName>
</protein>
<gene>
    <name evidence="7" type="ORF">C2845_PM17G11350</name>
</gene>
<sequence length="100" mass="10759">MAEDVGPVPGPKEINMVPFRAGRRHCPGAGLSMIHVECFVAALVREFEWAPPADGSVDLTATTTLFVKVMASPLKARVTPRRMSQAKHRASQGRYSGSPA</sequence>
<keyword evidence="5" id="KW-0472">Membrane</keyword>
<comment type="subcellular location">
    <subcellularLocation>
        <location evidence="1">Membrane</location>
        <topology evidence="1">Single-pass membrane protein</topology>
    </subcellularLocation>
</comment>
<dbReference type="InterPro" id="IPR036396">
    <property type="entry name" value="Cyt_P450_sf"/>
</dbReference>
<dbReference type="STRING" id="4540.A0A3L6Q0W1"/>
<dbReference type="GO" id="GO:0005506">
    <property type="term" value="F:iron ion binding"/>
    <property type="evidence" value="ECO:0007669"/>
    <property type="project" value="InterPro"/>
</dbReference>